<protein>
    <submittedName>
        <fullName evidence="1">Uncharacterized protein</fullName>
    </submittedName>
</protein>
<dbReference type="EMBL" id="SRLO01007829">
    <property type="protein sequence ID" value="TNN27721.1"/>
    <property type="molecule type" value="Genomic_DNA"/>
</dbReference>
<accession>A0A4Z2EGF5</accession>
<keyword evidence="2" id="KW-1185">Reference proteome</keyword>
<gene>
    <name evidence="1" type="ORF">EYF80_062131</name>
</gene>
<evidence type="ECO:0000313" key="2">
    <source>
        <dbReference type="Proteomes" id="UP000314294"/>
    </source>
</evidence>
<sequence>MSLSSLREYRASPVMASMGPFSICCLMAQYSMNKGSPAHSSGDDCDYPGVYDEGASQRSVLHWG</sequence>
<dbReference type="AlphaFoldDB" id="A0A4Z2EGF5"/>
<comment type="caution">
    <text evidence="1">The sequence shown here is derived from an EMBL/GenBank/DDBJ whole genome shotgun (WGS) entry which is preliminary data.</text>
</comment>
<evidence type="ECO:0000313" key="1">
    <source>
        <dbReference type="EMBL" id="TNN27721.1"/>
    </source>
</evidence>
<name>A0A4Z2EGF5_9TELE</name>
<organism evidence="1 2">
    <name type="scientific">Liparis tanakae</name>
    <name type="common">Tanaka's snailfish</name>
    <dbReference type="NCBI Taxonomy" id="230148"/>
    <lineage>
        <taxon>Eukaryota</taxon>
        <taxon>Metazoa</taxon>
        <taxon>Chordata</taxon>
        <taxon>Craniata</taxon>
        <taxon>Vertebrata</taxon>
        <taxon>Euteleostomi</taxon>
        <taxon>Actinopterygii</taxon>
        <taxon>Neopterygii</taxon>
        <taxon>Teleostei</taxon>
        <taxon>Neoteleostei</taxon>
        <taxon>Acanthomorphata</taxon>
        <taxon>Eupercaria</taxon>
        <taxon>Perciformes</taxon>
        <taxon>Cottioidei</taxon>
        <taxon>Cottales</taxon>
        <taxon>Liparidae</taxon>
        <taxon>Liparis</taxon>
    </lineage>
</organism>
<reference evidence="1 2" key="1">
    <citation type="submission" date="2019-03" db="EMBL/GenBank/DDBJ databases">
        <title>First draft genome of Liparis tanakae, snailfish: a comprehensive survey of snailfish specific genes.</title>
        <authorList>
            <person name="Kim W."/>
            <person name="Song I."/>
            <person name="Jeong J.-H."/>
            <person name="Kim D."/>
            <person name="Kim S."/>
            <person name="Ryu S."/>
            <person name="Song J.Y."/>
            <person name="Lee S.K."/>
        </authorList>
    </citation>
    <scope>NUCLEOTIDE SEQUENCE [LARGE SCALE GENOMIC DNA]</scope>
    <source>
        <tissue evidence="1">Muscle</tissue>
    </source>
</reference>
<dbReference type="Proteomes" id="UP000314294">
    <property type="component" value="Unassembled WGS sequence"/>
</dbReference>
<proteinExistence type="predicted"/>